<reference evidence="4 5" key="1">
    <citation type="submission" date="2024-04" db="EMBL/GenBank/DDBJ databases">
        <title>Tritrichomonas musculus Genome.</title>
        <authorList>
            <person name="Alves-Ferreira E."/>
            <person name="Grigg M."/>
            <person name="Lorenzi H."/>
            <person name="Galac M."/>
        </authorList>
    </citation>
    <scope>NUCLEOTIDE SEQUENCE [LARGE SCALE GENOMIC DNA]</scope>
    <source>
        <strain evidence="4 5">EAF2021</strain>
    </source>
</reference>
<evidence type="ECO:0000259" key="2">
    <source>
        <dbReference type="PROSITE" id="PS50234"/>
    </source>
</evidence>
<feature type="region of interest" description="Disordered" evidence="1">
    <location>
        <begin position="593"/>
        <end position="774"/>
    </location>
</feature>
<dbReference type="InterPro" id="IPR013694">
    <property type="entry name" value="VIT"/>
</dbReference>
<accession>A0ABR2IKN0</accession>
<dbReference type="PANTHER" id="PTHR45737">
    <property type="entry name" value="VON WILLEBRAND FACTOR A DOMAIN-CONTAINING PROTEIN 5A"/>
    <property type="match status" value="1"/>
</dbReference>
<dbReference type="SMART" id="SM00327">
    <property type="entry name" value="VWA"/>
    <property type="match status" value="1"/>
</dbReference>
<dbReference type="PROSITE" id="PS51468">
    <property type="entry name" value="VIT"/>
    <property type="match status" value="1"/>
</dbReference>
<dbReference type="InterPro" id="IPR036465">
    <property type="entry name" value="vWFA_dom_sf"/>
</dbReference>
<gene>
    <name evidence="4" type="ORF">M9Y10_010396</name>
</gene>
<dbReference type="Proteomes" id="UP001470230">
    <property type="component" value="Unassembled WGS sequence"/>
</dbReference>
<dbReference type="SUPFAM" id="SSF53300">
    <property type="entry name" value="vWA-like"/>
    <property type="match status" value="1"/>
</dbReference>
<dbReference type="Pfam" id="PF08487">
    <property type="entry name" value="VIT"/>
    <property type="match status" value="1"/>
</dbReference>
<feature type="domain" description="VWFA" evidence="2">
    <location>
        <begin position="251"/>
        <end position="419"/>
    </location>
</feature>
<comment type="caution">
    <text evidence="4">The sequence shown here is derived from an EMBL/GenBank/DDBJ whole genome shotgun (WGS) entry which is preliminary data.</text>
</comment>
<evidence type="ECO:0000313" key="5">
    <source>
        <dbReference type="Proteomes" id="UP001470230"/>
    </source>
</evidence>
<dbReference type="Gene3D" id="3.40.50.410">
    <property type="entry name" value="von Willebrand factor, type A domain"/>
    <property type="match status" value="1"/>
</dbReference>
<proteinExistence type="predicted"/>
<dbReference type="Pfam" id="PF13768">
    <property type="entry name" value="VWA_3"/>
    <property type="match status" value="1"/>
</dbReference>
<dbReference type="PROSITE" id="PS50234">
    <property type="entry name" value="VWFA"/>
    <property type="match status" value="1"/>
</dbReference>
<feature type="domain" description="VIT" evidence="3">
    <location>
        <begin position="3"/>
        <end position="131"/>
    </location>
</feature>
<dbReference type="SMART" id="SM00609">
    <property type="entry name" value="VIT"/>
    <property type="match status" value="1"/>
</dbReference>
<dbReference type="PANTHER" id="PTHR45737:SF6">
    <property type="entry name" value="VON WILLEBRAND FACTOR A DOMAIN-CONTAINING PROTEIN 5A"/>
    <property type="match status" value="1"/>
</dbReference>
<name>A0ABR2IKN0_9EUKA</name>
<feature type="compositionally biased region" description="Polar residues" evidence="1">
    <location>
        <begin position="610"/>
        <end position="772"/>
    </location>
</feature>
<dbReference type="EMBL" id="JAPFFF010000016">
    <property type="protein sequence ID" value="KAK8864869.1"/>
    <property type="molecule type" value="Genomic_DNA"/>
</dbReference>
<evidence type="ECO:0000256" key="1">
    <source>
        <dbReference type="SAM" id="MobiDB-lite"/>
    </source>
</evidence>
<protein>
    <submittedName>
        <fullName evidence="4">von Willebrand factor A domain-containing protein 5A</fullName>
    </submittedName>
</protein>
<evidence type="ECO:0000259" key="3">
    <source>
        <dbReference type="PROSITE" id="PS51468"/>
    </source>
</evidence>
<evidence type="ECO:0000313" key="4">
    <source>
        <dbReference type="EMBL" id="KAK8864869.1"/>
    </source>
</evidence>
<sequence>MIIGSCCYLTNEGKQNIDAKSIKIYGIQRSLLVNFEVEQTFSHSEKEPKEIIYLFPNDNKICIYDITFIVGEEIIKPKLQPKKEAEKTYQEAISSGHTAIYGNNVSYGMTLFKIGNIQPNVECKIILKLAFTGQITNQKSFFIKFPFDYNYQIDPFKDKSKYDFYFQLQIDSEFISQYEINIDDVKYDKKAELISVSCKLNEISNNIFITFDTHKEIKSSCLISQTDSVNYESCAITISPNLPPNENSIKEFIFVVDCSFSMTGKSIKKAAECLEFFIKSLPPNSYFNVIRFGSKYVKLFEKSVLYNDETSEEAINLALNLEADLGGTEIYSPLSDIFSSKSCINEQRQIFIMTDGEVCNEEKILELVSANANENRCFTIGIGRGCDAGLIEEIAKKSGGKSDFVQEGDSISDKLIPQLKSSLQPNISSIEIHFEGEDNDSFEVSPYPIPFINWNGSYVVYVRKRKNNNNKDTYKNGILITGVYDDESIDIPVEEIHQLSNVEEDKFGFAYGKNISNAILPLFAFSFLKNIELKYNKKEIPDEVKAKAIELSIASGVLCKYTGYVGMTELPNKSLEYLDDPFAAMSHNKAAYNDPFSSSSRKQSDPYDPFSSSQNKTASNDPFSSSQNKTASNDPFSSLQNKTASDDPFSSSQNKTASDDPFSSSQNKTASDDPFSSLQNKTASDDPFSSLQNKTASNDPFSSLQNKTASNDPFSSLQNKTASNDPFSSLQNKTASNDPFSSLQNKTASDDPFSSLQNKTASDDPFSSSQKQAPIKEFEIPNKCELITLVRNQKANGYWDDLNAVKNITGINIDRIDEIQLPDKNIEKKCIATIFAIAAIRVKYSKEKNSWIMIEQKAISWLKKTLPDVDIEKVISKIDLCLGDANIDTIK</sequence>
<dbReference type="InterPro" id="IPR002035">
    <property type="entry name" value="VWF_A"/>
</dbReference>
<organism evidence="4 5">
    <name type="scientific">Tritrichomonas musculus</name>
    <dbReference type="NCBI Taxonomy" id="1915356"/>
    <lineage>
        <taxon>Eukaryota</taxon>
        <taxon>Metamonada</taxon>
        <taxon>Parabasalia</taxon>
        <taxon>Tritrichomonadida</taxon>
        <taxon>Tritrichomonadidae</taxon>
        <taxon>Tritrichomonas</taxon>
    </lineage>
</organism>
<keyword evidence="5" id="KW-1185">Reference proteome</keyword>